<feature type="region of interest" description="Disordered" evidence="1">
    <location>
        <begin position="121"/>
        <end position="142"/>
    </location>
</feature>
<dbReference type="OrthoDB" id="5866595at2759"/>
<reference evidence="2 3" key="1">
    <citation type="submission" date="2014-10" db="EMBL/GenBank/DDBJ databases">
        <title>Draft genome of the hookworm Ancylostoma caninum.</title>
        <authorList>
            <person name="Mitreva M."/>
        </authorList>
    </citation>
    <scope>NUCLEOTIDE SEQUENCE [LARGE SCALE GENOMIC DNA]</scope>
    <source>
        <strain evidence="2 3">Baltimore</strain>
    </source>
</reference>
<feature type="compositionally biased region" description="Basic and acidic residues" evidence="1">
    <location>
        <begin position="66"/>
        <end position="82"/>
    </location>
</feature>
<accession>A0A368GPD8</accession>
<dbReference type="Proteomes" id="UP000252519">
    <property type="component" value="Unassembled WGS sequence"/>
</dbReference>
<name>A0A368GPD8_ANCCA</name>
<dbReference type="EMBL" id="JOJR01000117">
    <property type="protein sequence ID" value="RCN44885.1"/>
    <property type="molecule type" value="Genomic_DNA"/>
</dbReference>
<feature type="compositionally biased region" description="Polar residues" evidence="1">
    <location>
        <begin position="12"/>
        <end position="28"/>
    </location>
</feature>
<keyword evidence="3" id="KW-1185">Reference proteome</keyword>
<evidence type="ECO:0000313" key="2">
    <source>
        <dbReference type="EMBL" id="RCN44885.1"/>
    </source>
</evidence>
<organism evidence="2 3">
    <name type="scientific">Ancylostoma caninum</name>
    <name type="common">Dog hookworm</name>
    <dbReference type="NCBI Taxonomy" id="29170"/>
    <lineage>
        <taxon>Eukaryota</taxon>
        <taxon>Metazoa</taxon>
        <taxon>Ecdysozoa</taxon>
        <taxon>Nematoda</taxon>
        <taxon>Chromadorea</taxon>
        <taxon>Rhabditida</taxon>
        <taxon>Rhabditina</taxon>
        <taxon>Rhabditomorpha</taxon>
        <taxon>Strongyloidea</taxon>
        <taxon>Ancylostomatidae</taxon>
        <taxon>Ancylostomatinae</taxon>
        <taxon>Ancylostoma</taxon>
    </lineage>
</organism>
<evidence type="ECO:0000256" key="1">
    <source>
        <dbReference type="SAM" id="MobiDB-lite"/>
    </source>
</evidence>
<gene>
    <name evidence="2" type="ORF">ANCCAN_09081</name>
</gene>
<feature type="region of interest" description="Disordered" evidence="1">
    <location>
        <begin position="1"/>
        <end position="82"/>
    </location>
</feature>
<protein>
    <submittedName>
        <fullName evidence="2">Uncharacterized protein</fullName>
    </submittedName>
</protein>
<dbReference type="STRING" id="29170.A0A368GPD8"/>
<sequence length="188" mass="20524">MLEQGALKKSRSPSLASLRNGSISPSHTEGSDAAPLPYRARRHTATADELLYPTEAVDSAAPAAKETTKAENGEEEKKEKKHRIDAAAFLLPSSSSATMEPTTTPFRRNSKFRNTIANLPPRAFRGGQVSSTRPPAPPLNNRGSERFISECFVFSIPSKYIMVIRHMVAEVIFRENVAGSASTTSFFN</sequence>
<comment type="caution">
    <text evidence="2">The sequence shown here is derived from an EMBL/GenBank/DDBJ whole genome shotgun (WGS) entry which is preliminary data.</text>
</comment>
<evidence type="ECO:0000313" key="3">
    <source>
        <dbReference type="Proteomes" id="UP000252519"/>
    </source>
</evidence>
<dbReference type="AlphaFoldDB" id="A0A368GPD8"/>
<proteinExistence type="predicted"/>